<accession>A0A6J4MR39</accession>
<name>A0A6J4MR39_9ACTN</name>
<dbReference type="AlphaFoldDB" id="A0A6J4MR39"/>
<dbReference type="SUPFAM" id="SSF51120">
    <property type="entry name" value="beta-Roll"/>
    <property type="match status" value="1"/>
</dbReference>
<dbReference type="InterPro" id="IPR011049">
    <property type="entry name" value="Serralysin-like_metalloprot_C"/>
</dbReference>
<dbReference type="Pfam" id="PF00353">
    <property type="entry name" value="HemolysinCabind"/>
    <property type="match status" value="2"/>
</dbReference>
<feature type="chain" id="PRO_5026913269" description="Alkaline phosphatase" evidence="1">
    <location>
        <begin position="33"/>
        <end position="286"/>
    </location>
</feature>
<evidence type="ECO:0000313" key="2">
    <source>
        <dbReference type="EMBL" id="CAA9364778.1"/>
    </source>
</evidence>
<evidence type="ECO:0008006" key="3">
    <source>
        <dbReference type="Google" id="ProtNLM"/>
    </source>
</evidence>
<dbReference type="GO" id="GO:0005509">
    <property type="term" value="F:calcium ion binding"/>
    <property type="evidence" value="ECO:0007669"/>
    <property type="project" value="InterPro"/>
</dbReference>
<evidence type="ECO:0000256" key="1">
    <source>
        <dbReference type="SAM" id="SignalP"/>
    </source>
</evidence>
<reference evidence="2" key="1">
    <citation type="submission" date="2020-02" db="EMBL/GenBank/DDBJ databases">
        <authorList>
            <person name="Meier V. D."/>
        </authorList>
    </citation>
    <scope>NUCLEOTIDE SEQUENCE</scope>
    <source>
        <strain evidence="2">AVDCRST_MAG72</strain>
    </source>
</reference>
<dbReference type="InterPro" id="IPR001343">
    <property type="entry name" value="Hemolysn_Ca-bd"/>
</dbReference>
<dbReference type="InterPro" id="IPR006311">
    <property type="entry name" value="TAT_signal"/>
</dbReference>
<sequence length="286" mass="30054">MSRTVTRRSVGFLATAAALAGGVVGTSATAQAAYEDPTMDLPRQVSPYPGVGPHRPYVQEIPIGGVVPLKNEALLNRTEHGWLFRAGQQNTNLTMTYTDGRLHFVDTGTASWKWLPKGCTKLDVPLGVGASCVIGTKFTDAAPMLVEVWPRLGNDVMDSTALPALFDVSYLGDKGDDVAYLGAGDDFFNGAQDADSGYGGDGRDWIRTGLADDFIDGGADGDYLVGVDSNDTIYGGSGDDNLYGIDGDDKLFAGDGNDRISCGNGTDEATLKSTDKALACETTSNS</sequence>
<gene>
    <name evidence="2" type="ORF">AVDCRST_MAG72-2605</name>
</gene>
<dbReference type="PROSITE" id="PS51318">
    <property type="entry name" value="TAT"/>
    <property type="match status" value="1"/>
</dbReference>
<feature type="signal peptide" evidence="1">
    <location>
        <begin position="1"/>
        <end position="32"/>
    </location>
</feature>
<keyword evidence="1" id="KW-0732">Signal</keyword>
<organism evidence="2">
    <name type="scientific">uncultured Nocardioidaceae bacterium</name>
    <dbReference type="NCBI Taxonomy" id="253824"/>
    <lineage>
        <taxon>Bacteria</taxon>
        <taxon>Bacillati</taxon>
        <taxon>Actinomycetota</taxon>
        <taxon>Actinomycetes</taxon>
        <taxon>Propionibacteriales</taxon>
        <taxon>Nocardioidaceae</taxon>
        <taxon>environmental samples</taxon>
    </lineage>
</organism>
<dbReference type="Gene3D" id="2.150.10.10">
    <property type="entry name" value="Serralysin-like metalloprotease, C-terminal"/>
    <property type="match status" value="1"/>
</dbReference>
<dbReference type="EMBL" id="CADCUJ010000110">
    <property type="protein sequence ID" value="CAA9364778.1"/>
    <property type="molecule type" value="Genomic_DNA"/>
</dbReference>
<proteinExistence type="predicted"/>
<protein>
    <recommendedName>
        <fullName evidence="3">Alkaline phosphatase</fullName>
    </recommendedName>
</protein>